<feature type="domain" description="Orc1-like AAA ATPase" evidence="7">
    <location>
        <begin position="376"/>
        <end position="524"/>
    </location>
</feature>
<accession>A0A4S4LSV0</accession>
<evidence type="ECO:0000256" key="1">
    <source>
        <dbReference type="ARBA" id="ARBA00004123"/>
    </source>
</evidence>
<evidence type="ECO:0000256" key="2">
    <source>
        <dbReference type="ARBA" id="ARBA00005334"/>
    </source>
</evidence>
<dbReference type="AlphaFoldDB" id="A0A4S4LSV0"/>
<dbReference type="GO" id="GO:0005664">
    <property type="term" value="C:nuclear origin of replication recognition complex"/>
    <property type="evidence" value="ECO:0007669"/>
    <property type="project" value="TreeGrafter"/>
</dbReference>
<dbReference type="PANTHER" id="PTHR12087:SF0">
    <property type="entry name" value="ORIGIN RECOGNITION COMPLEX SUBUNIT 4"/>
    <property type="match status" value="1"/>
</dbReference>
<dbReference type="InterPro" id="IPR016527">
    <property type="entry name" value="ORC4"/>
</dbReference>
<evidence type="ECO:0000256" key="4">
    <source>
        <dbReference type="ARBA" id="ARBA00023125"/>
    </source>
</evidence>
<dbReference type="GO" id="GO:0006270">
    <property type="term" value="P:DNA replication initiation"/>
    <property type="evidence" value="ECO:0007669"/>
    <property type="project" value="TreeGrafter"/>
</dbReference>
<dbReference type="PANTHER" id="PTHR12087">
    <property type="entry name" value="ORIGIN RECOGNITION COMPLEX SUBUNIT 4"/>
    <property type="match status" value="1"/>
</dbReference>
<feature type="region of interest" description="Disordered" evidence="6">
    <location>
        <begin position="1"/>
        <end position="189"/>
    </location>
</feature>
<organism evidence="9 10">
    <name type="scientific">Bondarzewia mesenterica</name>
    <dbReference type="NCBI Taxonomy" id="1095465"/>
    <lineage>
        <taxon>Eukaryota</taxon>
        <taxon>Fungi</taxon>
        <taxon>Dikarya</taxon>
        <taxon>Basidiomycota</taxon>
        <taxon>Agaricomycotina</taxon>
        <taxon>Agaricomycetes</taxon>
        <taxon>Russulales</taxon>
        <taxon>Bondarzewiaceae</taxon>
        <taxon>Bondarzewia</taxon>
    </lineage>
</organism>
<keyword evidence="5" id="KW-0539">Nucleus</keyword>
<evidence type="ECO:0000256" key="6">
    <source>
        <dbReference type="SAM" id="MobiDB-lite"/>
    </source>
</evidence>
<dbReference type="Gene3D" id="3.40.50.300">
    <property type="entry name" value="P-loop containing nucleotide triphosphate hydrolases"/>
    <property type="match status" value="1"/>
</dbReference>
<keyword evidence="10" id="KW-1185">Reference proteome</keyword>
<dbReference type="Pfam" id="PF14629">
    <property type="entry name" value="ORC4_C"/>
    <property type="match status" value="1"/>
</dbReference>
<dbReference type="EMBL" id="SGPL01000207">
    <property type="protein sequence ID" value="THH15502.1"/>
    <property type="molecule type" value="Genomic_DNA"/>
</dbReference>
<evidence type="ECO:0000256" key="3">
    <source>
        <dbReference type="ARBA" id="ARBA00022705"/>
    </source>
</evidence>
<reference evidence="9 10" key="1">
    <citation type="submission" date="2019-02" db="EMBL/GenBank/DDBJ databases">
        <title>Genome sequencing of the rare red list fungi Bondarzewia mesenterica.</title>
        <authorList>
            <person name="Buettner E."/>
            <person name="Kellner H."/>
        </authorList>
    </citation>
    <scope>NUCLEOTIDE SEQUENCE [LARGE SCALE GENOMIC DNA]</scope>
    <source>
        <strain evidence="9 10">DSM 108281</strain>
    </source>
</reference>
<evidence type="ECO:0000256" key="5">
    <source>
        <dbReference type="ARBA" id="ARBA00023242"/>
    </source>
</evidence>
<feature type="domain" description="Origin recognition complex subunit 4 C-terminal" evidence="8">
    <location>
        <begin position="576"/>
        <end position="771"/>
    </location>
</feature>
<evidence type="ECO:0000313" key="10">
    <source>
        <dbReference type="Proteomes" id="UP000310158"/>
    </source>
</evidence>
<name>A0A4S4LSV0_9AGAM</name>
<keyword evidence="3" id="KW-0235">DNA replication</keyword>
<evidence type="ECO:0000259" key="8">
    <source>
        <dbReference type="Pfam" id="PF14629"/>
    </source>
</evidence>
<dbReference type="OrthoDB" id="343623at2759"/>
<evidence type="ECO:0000313" key="9">
    <source>
        <dbReference type="EMBL" id="THH15502.1"/>
    </source>
</evidence>
<dbReference type="InterPro" id="IPR027417">
    <property type="entry name" value="P-loop_NTPase"/>
</dbReference>
<sequence>MPPKRKAPPTTSETERPATRSRTRSTALAENPPPLPPPARRGRSRKAPSPPSIAVGNHKGPTTRARKITQLKSPDDESSENVLESPDKNVVAPRRGRPRKPPTAHPELPNTRRTRVSKVLNSKADNETLPNDEVEKAEDQVEVPMRRGRPHKAPTPLPTARQASTSQKTRAREMRARQARDPELDDDELAVIEETQPVMARIAHSKTITQEPSEELLLHTDAAQESESSADELLLTSSKSRTQLQSTPPRSTAPRLFLHSVEIVTPRGKPTRLSPAESPPQHIRHRKTGEVPEANARTLPLPALPPTTFIPPITPSKNIYRTPHASPSRLPHLLPQHLHSCLNAQKRAVLAALRNPSVLGPAEGGGGEQSANSIALEQLNALLTGTVERAEGNSCLIVGPRGSGKTQIVDKAISSLNVRPLVIRLSGHVQFNDRLAMREIARQLAQQTGKSFGPEADDDAADDENPFLEVDTTISLPPPSHLPALISALPTLSRSTIIILDAFDLFALHGRQALLYCLLDTAQSCRAGNGNNGIAVIGVTCRIDTITLLEKRVKSRFSGRIFRMAGPTKLNDWITVARNMLCPPVEYMQDEWSTLWSAAVEQFLSDRTVNESLSEIFGLLHDVNLLRRILTGIILELRSSAPFPKPSQLHSAVSIQRDPAPFPFLSSLSYPSICLLIATVHARTAGHDSVTFEMLYECFRIQVRTSLSAPVQIEGGGIGMVKCSRKVLLAAFEQLVATKAFMTQAAVANNLGKEFVRYRCMVERDEVKKAVEALGQTNLKKWFFKAQ</sequence>
<evidence type="ECO:0000259" key="7">
    <source>
        <dbReference type="Pfam" id="PF13191"/>
    </source>
</evidence>
<proteinExistence type="inferred from homology"/>
<dbReference type="GO" id="GO:0003688">
    <property type="term" value="F:DNA replication origin binding"/>
    <property type="evidence" value="ECO:0007669"/>
    <property type="project" value="TreeGrafter"/>
</dbReference>
<dbReference type="Pfam" id="PF13191">
    <property type="entry name" value="AAA_16"/>
    <property type="match status" value="1"/>
</dbReference>
<gene>
    <name evidence="9" type="ORF">EW146_g4982</name>
</gene>
<comment type="subcellular location">
    <subcellularLocation>
        <location evidence="1">Nucleus</location>
    </subcellularLocation>
</comment>
<dbReference type="InterPro" id="IPR041664">
    <property type="entry name" value="AAA_16"/>
</dbReference>
<dbReference type="Proteomes" id="UP000310158">
    <property type="component" value="Unassembled WGS sequence"/>
</dbReference>
<comment type="caution">
    <text evidence="9">The sequence shown here is derived from an EMBL/GenBank/DDBJ whole genome shotgun (WGS) entry which is preliminary data.</text>
</comment>
<protein>
    <submittedName>
        <fullName evidence="9">Uncharacterized protein</fullName>
    </submittedName>
</protein>
<comment type="similarity">
    <text evidence="2">Belongs to the ORC4 family.</text>
</comment>
<dbReference type="SUPFAM" id="SSF52540">
    <property type="entry name" value="P-loop containing nucleoside triphosphate hydrolases"/>
    <property type="match status" value="1"/>
</dbReference>
<keyword evidence="4" id="KW-0238">DNA-binding</keyword>
<feature type="compositionally biased region" description="Basic and acidic residues" evidence="6">
    <location>
        <begin position="170"/>
        <end position="182"/>
    </location>
</feature>
<dbReference type="InterPro" id="IPR032705">
    <property type="entry name" value="ORC4_C"/>
</dbReference>
<feature type="region of interest" description="Disordered" evidence="6">
    <location>
        <begin position="267"/>
        <end position="292"/>
    </location>
</feature>